<evidence type="ECO:0000313" key="2">
    <source>
        <dbReference type="Proteomes" id="UP000015530"/>
    </source>
</evidence>
<organism evidence="1 2">
    <name type="scientific">Colletotrichum gloeosporioides (strain Cg-14)</name>
    <name type="common">Anthracnose fungus</name>
    <name type="synonym">Glomerella cingulata</name>
    <dbReference type="NCBI Taxonomy" id="1237896"/>
    <lineage>
        <taxon>Eukaryota</taxon>
        <taxon>Fungi</taxon>
        <taxon>Dikarya</taxon>
        <taxon>Ascomycota</taxon>
        <taxon>Pezizomycotina</taxon>
        <taxon>Sordariomycetes</taxon>
        <taxon>Hypocreomycetidae</taxon>
        <taxon>Glomerellales</taxon>
        <taxon>Glomerellaceae</taxon>
        <taxon>Colletotrichum</taxon>
        <taxon>Colletotrichum gloeosporioides species complex</taxon>
    </lineage>
</organism>
<reference evidence="2" key="1">
    <citation type="journal article" date="2013" name="Mol. Plant Microbe Interact.">
        <title>Global aspects of pacC regulation of pathogenicity genes in Colletotrichum gloeosporioides as revealed by transcriptome analysis.</title>
        <authorList>
            <person name="Alkan N."/>
            <person name="Meng X."/>
            <person name="Friedlander G."/>
            <person name="Reuveni E."/>
            <person name="Sukno S."/>
            <person name="Sherman A."/>
            <person name="Thon M."/>
            <person name="Fluhr R."/>
            <person name="Prusky D."/>
        </authorList>
    </citation>
    <scope>NUCLEOTIDE SEQUENCE [LARGE SCALE GENOMIC DNA]</scope>
    <source>
        <strain evidence="2">Cg-14</strain>
    </source>
</reference>
<sequence length="53" mass="6364">MCAFVNDDQCTLELTHVFRVDTEVCLKWSIYFYAFCRRNDFCPVLTEDVFVLF</sequence>
<accession>T0L577</accession>
<comment type="caution">
    <text evidence="1">The sequence shown here is derived from an EMBL/GenBank/DDBJ whole genome shotgun (WGS) entry which is preliminary data.</text>
</comment>
<name>T0L577_COLGC</name>
<gene>
    <name evidence="1" type="ORF">CGLO_14210</name>
</gene>
<protein>
    <submittedName>
        <fullName evidence="1">Uncharacterized protein</fullName>
    </submittedName>
</protein>
<evidence type="ECO:0000313" key="1">
    <source>
        <dbReference type="EMBL" id="EQB46721.1"/>
    </source>
</evidence>
<dbReference type="Proteomes" id="UP000015530">
    <property type="component" value="Unassembled WGS sequence"/>
</dbReference>
<dbReference type="EMBL" id="AMYD01003285">
    <property type="protein sequence ID" value="EQB46721.1"/>
    <property type="molecule type" value="Genomic_DNA"/>
</dbReference>
<proteinExistence type="predicted"/>
<dbReference type="AlphaFoldDB" id="T0L577"/>
<dbReference type="HOGENOM" id="CLU_3068556_0_0_1"/>